<organism evidence="1 2">
    <name type="scientific">Amnibacterium soli</name>
    <dbReference type="NCBI Taxonomy" id="1282736"/>
    <lineage>
        <taxon>Bacteria</taxon>
        <taxon>Bacillati</taxon>
        <taxon>Actinomycetota</taxon>
        <taxon>Actinomycetes</taxon>
        <taxon>Micrococcales</taxon>
        <taxon>Microbacteriaceae</taxon>
        <taxon>Amnibacterium</taxon>
    </lineage>
</organism>
<dbReference type="SUPFAM" id="SSF56112">
    <property type="entry name" value="Protein kinase-like (PK-like)"/>
    <property type="match status" value="1"/>
</dbReference>
<accession>A0ABP8Z100</accession>
<protein>
    <submittedName>
        <fullName evidence="1">Aminoglycoside phosphotransferase family protein</fullName>
    </submittedName>
</protein>
<reference evidence="2" key="1">
    <citation type="journal article" date="2019" name="Int. J. Syst. Evol. Microbiol.">
        <title>The Global Catalogue of Microorganisms (GCM) 10K type strain sequencing project: providing services to taxonomists for standard genome sequencing and annotation.</title>
        <authorList>
            <consortium name="The Broad Institute Genomics Platform"/>
            <consortium name="The Broad Institute Genome Sequencing Center for Infectious Disease"/>
            <person name="Wu L."/>
            <person name="Ma J."/>
        </authorList>
    </citation>
    <scope>NUCLEOTIDE SEQUENCE [LARGE SCALE GENOMIC DNA]</scope>
    <source>
        <strain evidence="2">JCM 19015</strain>
    </source>
</reference>
<keyword evidence="2" id="KW-1185">Reference proteome</keyword>
<comment type="caution">
    <text evidence="1">The sequence shown here is derived from an EMBL/GenBank/DDBJ whole genome shotgun (WGS) entry which is preliminary data.</text>
</comment>
<evidence type="ECO:0000313" key="2">
    <source>
        <dbReference type="Proteomes" id="UP001500121"/>
    </source>
</evidence>
<dbReference type="EMBL" id="BAABLP010000002">
    <property type="protein sequence ID" value="GAA4743354.1"/>
    <property type="molecule type" value="Genomic_DNA"/>
</dbReference>
<evidence type="ECO:0000313" key="1">
    <source>
        <dbReference type="EMBL" id="GAA4743354.1"/>
    </source>
</evidence>
<dbReference type="InterPro" id="IPR006748">
    <property type="entry name" value="NH2Glyco/OHUrea_AB-resist_kin"/>
</dbReference>
<sequence>MPIPGSAATARLRAWAAVPTLETWDTPSSTLAAGARDGEPVIAKVARVEEERRGGRLMAWWSRHGGLPVLEHDGDAVLLRRATGGRDLATWATTGRDDEATRVLVDAVLALRAMPAPPASVGLVPLRTWFLDLVDAPQPDPLVDRAASLARDLLTDPRPAVVLHGDVHHGNVLDAGDRWAAIDPKGLLGHPAFDLANLFCNPVPEVAVPRLDARLDLVADLARLDRGLLASWVAAWCGLSLTWAGEAASGHASTARSVAARLLR</sequence>
<dbReference type="Gene3D" id="3.90.1200.10">
    <property type="match status" value="1"/>
</dbReference>
<proteinExistence type="predicted"/>
<dbReference type="Proteomes" id="UP001500121">
    <property type="component" value="Unassembled WGS sequence"/>
</dbReference>
<dbReference type="InterPro" id="IPR011009">
    <property type="entry name" value="Kinase-like_dom_sf"/>
</dbReference>
<gene>
    <name evidence="1" type="ORF">GCM10025783_13640</name>
</gene>
<dbReference type="RefSeq" id="WP_345480300.1">
    <property type="nucleotide sequence ID" value="NZ_BAABLP010000002.1"/>
</dbReference>
<dbReference type="Pfam" id="PF04655">
    <property type="entry name" value="APH_6_hur"/>
    <property type="match status" value="1"/>
</dbReference>
<name>A0ABP8Z100_9MICO</name>